<dbReference type="InterPro" id="IPR000639">
    <property type="entry name" value="Epox_hydrolase-like"/>
</dbReference>
<dbReference type="InterPro" id="IPR050266">
    <property type="entry name" value="AB_hydrolase_sf"/>
</dbReference>
<sequence length="267" mass="28556">MNGTDHIRRTGGQRAVVLLHGIGAGAEMFAPQIEGLGRDHDAIGWNLPGYGGTALLSPMTFPALSQALLAFLDRLGLDQVDLLGHSIGGMLAQDFVARHPSRVRTLVLSATTAAFGSRDGEFQKRFVAERLAPLDAGRTVPELAREFVPDLVGPASDPAAVPTATEAMSRVPEATYREAIRCLATFDARETLADIAAPVLLVAGEVDRNAPAPTMRRMSEKLRDARYVELPGTGHLAPLECPQAFEAALRDFLKQTETTPPQEGAGR</sequence>
<dbReference type="Proteomes" id="UP000219331">
    <property type="component" value="Unassembled WGS sequence"/>
</dbReference>
<keyword evidence="1" id="KW-0378">Hydrolase</keyword>
<dbReference type="STRING" id="538381.GCA_001696535_04274"/>
<dbReference type="AlphaFoldDB" id="A0A285RZU1"/>
<evidence type="ECO:0000313" key="4">
    <source>
        <dbReference type="Proteomes" id="UP000219331"/>
    </source>
</evidence>
<dbReference type="SUPFAM" id="SSF53474">
    <property type="entry name" value="alpha/beta-Hydrolases"/>
    <property type="match status" value="1"/>
</dbReference>
<proteinExistence type="predicted"/>
<reference evidence="3 4" key="1">
    <citation type="submission" date="2017-08" db="EMBL/GenBank/DDBJ databases">
        <authorList>
            <person name="de Groot N.N."/>
        </authorList>
    </citation>
    <scope>NUCLEOTIDE SEQUENCE [LARGE SCALE GENOMIC DNA]</scope>
    <source>
        <strain evidence="3 4">USBA 352</strain>
    </source>
</reference>
<dbReference type="EMBL" id="OBML01000003">
    <property type="protein sequence ID" value="SOB99745.1"/>
    <property type="molecule type" value="Genomic_DNA"/>
</dbReference>
<dbReference type="InterPro" id="IPR000073">
    <property type="entry name" value="AB_hydrolase_1"/>
</dbReference>
<dbReference type="RefSeq" id="WP_097174292.1">
    <property type="nucleotide sequence ID" value="NZ_OBML01000003.1"/>
</dbReference>
<dbReference type="PANTHER" id="PTHR43798:SF31">
    <property type="entry name" value="AB HYDROLASE SUPERFAMILY PROTEIN YCLE"/>
    <property type="match status" value="1"/>
</dbReference>
<dbReference type="GO" id="GO:0016787">
    <property type="term" value="F:hydrolase activity"/>
    <property type="evidence" value="ECO:0007669"/>
    <property type="project" value="UniProtKB-KW"/>
</dbReference>
<evidence type="ECO:0000256" key="1">
    <source>
        <dbReference type="ARBA" id="ARBA00022801"/>
    </source>
</evidence>
<organism evidence="3 4">
    <name type="scientific">Stappia indica</name>
    <dbReference type="NCBI Taxonomy" id="538381"/>
    <lineage>
        <taxon>Bacteria</taxon>
        <taxon>Pseudomonadati</taxon>
        <taxon>Pseudomonadota</taxon>
        <taxon>Alphaproteobacteria</taxon>
        <taxon>Hyphomicrobiales</taxon>
        <taxon>Stappiaceae</taxon>
        <taxon>Stappia</taxon>
    </lineage>
</organism>
<dbReference type="PRINTS" id="PR00111">
    <property type="entry name" value="ABHYDROLASE"/>
</dbReference>
<dbReference type="Pfam" id="PF00561">
    <property type="entry name" value="Abhydrolase_1"/>
    <property type="match status" value="1"/>
</dbReference>
<evidence type="ECO:0000259" key="2">
    <source>
        <dbReference type="Pfam" id="PF00561"/>
    </source>
</evidence>
<gene>
    <name evidence="3" type="ORF">SAMN05421512_103161</name>
</gene>
<dbReference type="GO" id="GO:0016020">
    <property type="term" value="C:membrane"/>
    <property type="evidence" value="ECO:0007669"/>
    <property type="project" value="TreeGrafter"/>
</dbReference>
<evidence type="ECO:0000313" key="3">
    <source>
        <dbReference type="EMBL" id="SOB99745.1"/>
    </source>
</evidence>
<dbReference type="PRINTS" id="PR00412">
    <property type="entry name" value="EPOXHYDRLASE"/>
</dbReference>
<dbReference type="OrthoDB" id="9804723at2"/>
<dbReference type="PANTHER" id="PTHR43798">
    <property type="entry name" value="MONOACYLGLYCEROL LIPASE"/>
    <property type="match status" value="1"/>
</dbReference>
<feature type="domain" description="AB hydrolase-1" evidence="2">
    <location>
        <begin position="15"/>
        <end position="240"/>
    </location>
</feature>
<dbReference type="InterPro" id="IPR029058">
    <property type="entry name" value="AB_hydrolase_fold"/>
</dbReference>
<keyword evidence="4" id="KW-1185">Reference proteome</keyword>
<protein>
    <submittedName>
        <fullName evidence="3">Pimeloyl-ACP methyl ester carboxylesterase</fullName>
    </submittedName>
</protein>
<name>A0A285RZU1_9HYPH</name>
<dbReference type="Gene3D" id="3.40.50.1820">
    <property type="entry name" value="alpha/beta hydrolase"/>
    <property type="match status" value="1"/>
</dbReference>
<accession>A0A285RZU1</accession>